<comment type="PTM">
    <text evidence="15">Phosphorylated.</text>
</comment>
<keyword evidence="7 15" id="KW-0378">Hydrolase</keyword>
<dbReference type="InterPro" id="IPR001177">
    <property type="entry name" value="PPV_DNA_helicase_E1_C"/>
</dbReference>
<dbReference type="PIRSF" id="PIRSF003383">
    <property type="entry name" value="Rep_E1_papillomaV"/>
    <property type="match status" value="1"/>
</dbReference>
<dbReference type="SUPFAM" id="SSF55464">
    <property type="entry name" value="Origin of replication-binding domain, RBD-like"/>
    <property type="match status" value="1"/>
</dbReference>
<comment type="subcellular location">
    <subcellularLocation>
        <location evidence="1 15">Host nucleus</location>
    </subcellularLocation>
</comment>
<keyword evidence="5 15" id="KW-0235">DNA replication</keyword>
<dbReference type="Gene3D" id="1.10.10.510">
    <property type="entry name" value="Zinc finger, large T-antigen D1 domain"/>
    <property type="match status" value="1"/>
</dbReference>
<keyword evidence="8 15" id="KW-0347">Helicase</keyword>
<evidence type="ECO:0000256" key="11">
    <source>
        <dbReference type="ARBA" id="ARBA00023235"/>
    </source>
</evidence>
<dbReference type="RefSeq" id="YP_009177727.1">
    <property type="nucleotide sequence ID" value="NC_028267.1"/>
</dbReference>
<dbReference type="GO" id="GO:0042025">
    <property type="term" value="C:host cell nucleus"/>
    <property type="evidence" value="ECO:0007669"/>
    <property type="project" value="UniProtKB-SubCell"/>
</dbReference>
<feature type="region of interest" description="Disordered" evidence="17">
    <location>
        <begin position="78"/>
        <end position="109"/>
    </location>
</feature>
<comment type="PTM">
    <text evidence="15">Sumoylated.</text>
</comment>
<comment type="caution">
    <text evidence="15">Lacks conserved residue(s) required for the propagation of feature annotation.</text>
</comment>
<evidence type="ECO:0000256" key="15">
    <source>
        <dbReference type="HAMAP-Rule" id="MF_04000"/>
    </source>
</evidence>
<evidence type="ECO:0000256" key="1">
    <source>
        <dbReference type="ARBA" id="ARBA00004147"/>
    </source>
</evidence>
<evidence type="ECO:0000259" key="18">
    <source>
        <dbReference type="PROSITE" id="PS51206"/>
    </source>
</evidence>
<dbReference type="InterPro" id="IPR027417">
    <property type="entry name" value="P-loop_NTPase"/>
</dbReference>
<evidence type="ECO:0000256" key="2">
    <source>
        <dbReference type="ARBA" id="ARBA00022518"/>
    </source>
</evidence>
<feature type="short sequence motif" description="Nuclear localization signal" evidence="15">
    <location>
        <begin position="73"/>
        <end position="75"/>
    </location>
</feature>
<dbReference type="GeneID" id="26131657"/>
<dbReference type="GO" id="GO:0005524">
    <property type="term" value="F:ATP binding"/>
    <property type="evidence" value="ECO:0007669"/>
    <property type="project" value="UniProtKB-UniRule"/>
</dbReference>
<keyword evidence="4 15" id="KW-1048">Host nucleus</keyword>
<evidence type="ECO:0000256" key="8">
    <source>
        <dbReference type="ARBA" id="ARBA00022806"/>
    </source>
</evidence>
<feature type="cross-link" description="Glycyl lysine isopeptide (Lys-Gly) (interchain with G-Cter in SUMO)" evidence="15">
    <location>
        <position position="534"/>
    </location>
</feature>
<evidence type="ECO:0000256" key="6">
    <source>
        <dbReference type="ARBA" id="ARBA00022741"/>
    </source>
</evidence>
<dbReference type="InterPro" id="IPR014015">
    <property type="entry name" value="Helicase_SF3_DNA-vir"/>
</dbReference>
<evidence type="ECO:0000313" key="20">
    <source>
        <dbReference type="Proteomes" id="UP000142472"/>
    </source>
</evidence>
<dbReference type="Pfam" id="PF00519">
    <property type="entry name" value="PPV_E1_C"/>
    <property type="match status" value="1"/>
</dbReference>
<dbReference type="EMBL" id="KP205503">
    <property type="protein sequence ID" value="AKE50904.1"/>
    <property type="molecule type" value="Genomic_DNA"/>
</dbReference>
<keyword evidence="9 15" id="KW-0067">ATP-binding</keyword>
<comment type="catalytic activity">
    <reaction evidence="12 15">
        <text>Couples ATP hydrolysis with the unwinding of duplex DNA by translocating in the 3'-5' direction.</text>
        <dbReference type="EC" id="5.6.2.4"/>
    </reaction>
</comment>
<evidence type="ECO:0000256" key="7">
    <source>
        <dbReference type="ARBA" id="ARBA00022801"/>
    </source>
</evidence>
<dbReference type="InterPro" id="IPR016393">
    <property type="entry name" value="Rep_E1_papillomaV"/>
</dbReference>
<dbReference type="InterPro" id="IPR046832">
    <property type="entry name" value="PPV_E1_DBD"/>
</dbReference>
<feature type="region of interest" description="Disordered" evidence="17">
    <location>
        <begin position="23"/>
        <end position="42"/>
    </location>
</feature>
<dbReference type="GO" id="GO:0006260">
    <property type="term" value="P:DNA replication"/>
    <property type="evidence" value="ECO:0007669"/>
    <property type="project" value="UniProtKB-UniRule"/>
</dbReference>
<keyword evidence="15" id="KW-0832">Ubl conjugation</keyword>
<feature type="modified residue" description="Phosphoserine; by host" evidence="15">
    <location>
        <position position="91"/>
    </location>
</feature>
<evidence type="ECO:0000256" key="4">
    <source>
        <dbReference type="ARBA" id="ARBA00022562"/>
    </source>
</evidence>
<evidence type="ECO:0000256" key="5">
    <source>
        <dbReference type="ARBA" id="ARBA00022705"/>
    </source>
</evidence>
<keyword evidence="11 15" id="KW-0413">Isomerase</keyword>
<accession>A0A0F6RB76</accession>
<comment type="subunit">
    <text evidence="15">Can form hexamers. Interacts with E2 protein; this interaction increases E1 DNA binding specificity. Interacts with host DNA polymerase subunit POLA2. Interacts with host single stranded DNA-binding protein RPA1. Interacts with host TOP1; this interaction stimulates the enzymatic activity of TOP1.</text>
</comment>
<keyword evidence="2 15" id="KW-0244">Early protein</keyword>
<sequence length="628" mass="71055">MASPPPGTDPRNEWVLLEAYCSEDDDSVEDEPEPESATDLEFLDNSIQEQGNTLSLFRDQENEDSQRQLLQLKRKLLQSPQQEGQDLTELSPRLHAIRISPPKKTPKRRLFELEGDSGVVLSLSMQNETSTSDETRVEDSQVDHSELDTVDRGAVRQGGGEQQGVETLTKELLRSNNVRATLLAKFKGLADASFTELTRQFRSDRTCCADWVVAAFGITEILYESTKTVLAPHCLYMQLRHLAGTEGRVLLMLLQFKAAKNRCTVKKLLQGILGVPELVLLADPPRCRSVAVAVYWYRTGVSAGTYITGETPTWLKQQISISHQNLEVVSFDLASMVQWAYDNNITDECTLAYGYASLADQDSNAAAWLASASQARYLKDCITMVRLYKRAEMQQMSMSSWIHQRTSLVKQEGDWRDICRFLRLQGVNFISFLNDLKAFLKGKPKHNCILIHGPPNTGKSLFCMNLLNFLGGNVLSFANSKSHFWLQPVIDAKIVLIDDATFACWDYMDTYLRNALDGNPICIDRKHRLPVQTKCPPLLVTSNINILTNERWRYLYSRVRCYGFSVDMPLDRNGNPAFALTADSWASFFKRFWTNLELSDQEDEGEDGDSTQAFRCCTRTVDGLVRTR</sequence>
<dbReference type="GO" id="GO:0003677">
    <property type="term" value="F:DNA binding"/>
    <property type="evidence" value="ECO:0007669"/>
    <property type="project" value="UniProtKB-UniRule"/>
</dbReference>
<evidence type="ECO:0000256" key="12">
    <source>
        <dbReference type="ARBA" id="ARBA00034617"/>
    </source>
</evidence>
<feature type="domain" description="SF3 helicase" evidence="18">
    <location>
        <begin position="427"/>
        <end position="577"/>
    </location>
</feature>
<keyword evidence="15" id="KW-1017">Isopeptide bond</keyword>
<feature type="binding site" evidence="15">
    <location>
        <begin position="453"/>
        <end position="460"/>
    </location>
    <ligand>
        <name>ATP</name>
        <dbReference type="ChEBI" id="CHEBI:30616"/>
    </ligand>
</feature>
<feature type="short sequence motif" description="Nuclear export signal" evidence="15">
    <location>
        <begin position="90"/>
        <end position="99"/>
    </location>
</feature>
<comment type="catalytic activity">
    <reaction evidence="13 15 16">
        <text>ATP + H2O = ADP + phosphate + H(+)</text>
        <dbReference type="Rhea" id="RHEA:13065"/>
        <dbReference type="ChEBI" id="CHEBI:15377"/>
        <dbReference type="ChEBI" id="CHEBI:15378"/>
        <dbReference type="ChEBI" id="CHEBI:30616"/>
        <dbReference type="ChEBI" id="CHEBI:43474"/>
        <dbReference type="ChEBI" id="CHEBI:456216"/>
        <dbReference type="EC" id="5.6.2.4"/>
    </reaction>
</comment>
<keyword evidence="6 15" id="KW-0547">Nucleotide-binding</keyword>
<dbReference type="Pfam" id="PF20450">
    <property type="entry name" value="PPV_E1_DBD"/>
    <property type="match status" value="1"/>
</dbReference>
<comment type="function">
    <text evidence="16">ATP-dependent DNA helicase required for initiation of viral DNA replication. It forms a complex with the viral E2 protein. The E1-E2 complex binds to the replication origin which contains binding sites for both proteins.</text>
</comment>
<keyword evidence="3 15" id="KW-0597">Phosphoprotein</keyword>
<evidence type="ECO:0000256" key="10">
    <source>
        <dbReference type="ARBA" id="ARBA00023125"/>
    </source>
</evidence>
<evidence type="ECO:0000313" key="19">
    <source>
        <dbReference type="EMBL" id="AKE50904.1"/>
    </source>
</evidence>
<organism evidence="19 20">
    <name type="scientific">Trichechus manatus latirostris papillomavirus 4</name>
    <dbReference type="NCBI Taxonomy" id="2848317"/>
    <lineage>
        <taxon>Viruses</taxon>
        <taxon>Monodnaviria</taxon>
        <taxon>Shotokuvirae</taxon>
        <taxon>Cossaviricota</taxon>
        <taxon>Papovaviricetes</taxon>
        <taxon>Zurhausenvirales</taxon>
        <taxon>Papillomaviridae</taxon>
        <taxon>Firstpapillomavirinae</taxon>
        <taxon>Rhopapillomavirus</taxon>
        <taxon>Rhopapillomavirus 2</taxon>
    </lineage>
</organism>
<dbReference type="InterPro" id="IPR046935">
    <property type="entry name" value="PPV_E1_DBD_sf"/>
</dbReference>
<gene>
    <name evidence="15 19" type="primary">E1</name>
</gene>
<evidence type="ECO:0000256" key="9">
    <source>
        <dbReference type="ARBA" id="ARBA00022840"/>
    </source>
</evidence>
<name>A0A0F6RB76_9PAPI</name>
<evidence type="ECO:0000256" key="3">
    <source>
        <dbReference type="ARBA" id="ARBA00022553"/>
    </source>
</evidence>
<dbReference type="SUPFAM" id="SSF52540">
    <property type="entry name" value="P-loop containing nucleoside triphosphate hydrolases"/>
    <property type="match status" value="1"/>
</dbReference>
<comment type="function">
    <text evidence="14 15">ATP-dependent DNA 3'-5' helicase required for initiation of viral DNA replication. It forms a complex with the viral E2 protein. The E1-E2 complex binds to the replication origin which contains binding sites for both proteins. During the initial step, a dimer of E1 interacts with a dimer of protein E2 leading to a complex that binds the viral origin of replication with high specificity. Then, a second dimer of E1 displaces the E2 dimer in an ATP-dependent manner to form the E1 tetramer. Following this, two E1 monomers are added to each half of the site, which results in the formation of two E1 trimers on the viral ori. Subsequently, two hexamers will be created. The double hexamer acts as a bi-directional helicase machinery and unwinds the viral DNA and then recruits the host DNA polymerase to start replication.</text>
</comment>
<protein>
    <recommendedName>
        <fullName evidence="15 16">Replication protein E1</fullName>
        <ecNumber evidence="15 16">5.6.2.4</ecNumber>
    </recommendedName>
    <alternativeName>
        <fullName evidence="15">ATP-dependent helicase E1</fullName>
    </alternativeName>
    <alternativeName>
        <fullName evidence="15">DNA 3'-5' helicase E1</fullName>
    </alternativeName>
</protein>
<reference evidence="19 20" key="1">
    <citation type="submission" date="2015-07" db="EMBL/GenBank/DDBJ databases">
        <title>Molecular Characterization of Two Novel Mucosotropic Papillomaviruses of a Florida Manatee (Trichechus manatus latirostris).</title>
        <authorList>
            <person name="Zahin M."/>
            <person name="Ghim S.-J."/>
            <person name="Khanal S."/>
            <person name="Bossart G.D."/>
            <person name="Jenson A.B."/>
            <person name="Joh J."/>
        </authorList>
    </citation>
    <scope>NUCLEOTIDE SEQUENCE [LARGE SCALE GENOMIC DNA]</scope>
    <source>
        <strain evidence="19">TmPV-4</strain>
    </source>
</reference>
<dbReference type="GO" id="GO:0016887">
    <property type="term" value="F:ATP hydrolysis activity"/>
    <property type="evidence" value="ECO:0007669"/>
    <property type="project" value="RHEA"/>
</dbReference>
<dbReference type="Pfam" id="PF00524">
    <property type="entry name" value="PPV_E1_N"/>
    <property type="match status" value="1"/>
</dbReference>
<keyword evidence="10 15" id="KW-0238">DNA-binding</keyword>
<dbReference type="Proteomes" id="UP000142472">
    <property type="component" value="Segment"/>
</dbReference>
<feature type="modified residue" description="Phosphoserine; by host" evidence="15">
    <location>
        <position position="79"/>
    </location>
</feature>
<comment type="similarity">
    <text evidence="15 16">Belongs to the papillomaviridae E1 protein family.</text>
</comment>
<dbReference type="GO" id="GO:0043138">
    <property type="term" value="F:3'-5' DNA helicase activity"/>
    <property type="evidence" value="ECO:0007669"/>
    <property type="project" value="UniProtKB-UniRule"/>
</dbReference>
<evidence type="ECO:0000256" key="14">
    <source>
        <dbReference type="ARBA" id="ARBA00093297"/>
    </source>
</evidence>
<evidence type="ECO:0000256" key="17">
    <source>
        <dbReference type="SAM" id="MobiDB-lite"/>
    </source>
</evidence>
<dbReference type="PROSITE" id="PS51206">
    <property type="entry name" value="SF3_HELICASE_1"/>
    <property type="match status" value="1"/>
</dbReference>
<dbReference type="OrthoDB" id="4795at10239"/>
<proteinExistence type="inferred from homology"/>
<dbReference type="Gene3D" id="3.40.1310.10">
    <property type="match status" value="1"/>
</dbReference>
<dbReference type="Gene3D" id="3.40.50.300">
    <property type="entry name" value="P-loop containing nucleotide triphosphate hydrolases"/>
    <property type="match status" value="1"/>
</dbReference>
<dbReference type="EC" id="5.6.2.4" evidence="15 16"/>
<evidence type="ECO:0000256" key="13">
    <source>
        <dbReference type="ARBA" id="ARBA00048988"/>
    </source>
</evidence>
<evidence type="ECO:0000256" key="16">
    <source>
        <dbReference type="PIRNR" id="PIRNR003383"/>
    </source>
</evidence>
<dbReference type="HAMAP" id="MF_04000">
    <property type="entry name" value="PPV_E1"/>
    <property type="match status" value="1"/>
</dbReference>
<dbReference type="InterPro" id="IPR014000">
    <property type="entry name" value="PPV_DNA_helicase_E1_N"/>
</dbReference>
<dbReference type="KEGG" id="vg:26131657"/>
<dbReference type="InterPro" id="IPR037102">
    <property type="entry name" value="Znf_lg_T-Ag_D1_dom_sf"/>
</dbReference>